<dbReference type="Ensembl" id="ENSPNYT00000004280.1">
    <property type="protein sequence ID" value="ENSPNYP00000004175.1"/>
    <property type="gene ID" value="ENSPNYG00000003211.1"/>
</dbReference>
<accession>A0A3B4F106</accession>
<sequence>GEELEECLGRMRGVPENDVCIPIRSTLDQSMTNDLSALRVRSKSNEIIVVTGDREVGVLAVLQHPFLSA</sequence>
<organism evidence="1">
    <name type="scientific">Pundamilia nyererei</name>
    <dbReference type="NCBI Taxonomy" id="303518"/>
    <lineage>
        <taxon>Eukaryota</taxon>
        <taxon>Metazoa</taxon>
        <taxon>Chordata</taxon>
        <taxon>Craniata</taxon>
        <taxon>Vertebrata</taxon>
        <taxon>Euteleostomi</taxon>
        <taxon>Actinopterygii</taxon>
        <taxon>Neopterygii</taxon>
        <taxon>Teleostei</taxon>
        <taxon>Neoteleostei</taxon>
        <taxon>Acanthomorphata</taxon>
        <taxon>Ovalentaria</taxon>
        <taxon>Cichlomorphae</taxon>
        <taxon>Cichliformes</taxon>
        <taxon>Cichlidae</taxon>
        <taxon>African cichlids</taxon>
        <taxon>Pseudocrenilabrinae</taxon>
        <taxon>Haplochromini</taxon>
        <taxon>Pundamilia</taxon>
    </lineage>
</organism>
<dbReference type="AlphaFoldDB" id="A0A3B4F106"/>
<dbReference type="SUPFAM" id="SSF103196">
    <property type="entry name" value="Roadblock/LC7 domain"/>
    <property type="match status" value="1"/>
</dbReference>
<evidence type="ECO:0000313" key="1">
    <source>
        <dbReference type="Ensembl" id="ENSPNYP00000004175.1"/>
    </source>
</evidence>
<protein>
    <submittedName>
        <fullName evidence="1">Uncharacterized protein</fullName>
    </submittedName>
</protein>
<proteinExistence type="predicted"/>
<dbReference type="GeneTree" id="ENSGT00940000182311"/>
<reference evidence="1" key="1">
    <citation type="submission" date="2023-09" db="UniProtKB">
        <authorList>
            <consortium name="Ensembl"/>
        </authorList>
    </citation>
    <scope>IDENTIFICATION</scope>
</reference>
<name>A0A3B4F106_9CICH</name>